<accession>A0A1J5S015</accession>
<dbReference type="PANTHER" id="PTHR30203:SF24">
    <property type="entry name" value="BLR4935 PROTEIN"/>
    <property type="match status" value="1"/>
</dbReference>
<dbReference type="PROSITE" id="PS51257">
    <property type="entry name" value="PROKAR_LIPOPROTEIN"/>
    <property type="match status" value="1"/>
</dbReference>
<sequence>MIPSQKIMVPGIIVAAIALLGGCVRYRPEPLPRASDLTSGPMAAGGEGAASVSNPLRLEDAMRRAVANDPDLKAARLKAGVASAQAFAAGLIPDPTLGADLSRSSKLDGYTLGLNEDLLALLTLRPAKAAARAHLRQVDLSIAWSEMQTAERAGDEFIRAVAAERRIRSCDALIAAQGALLRADHAEWRRGNATSEELSAATRALNATESERGRALLAVETSRGTLCRLLGLAADSQLELSVKVAVPGLDHDDFARALSTLADRRLDLRALRAGYESQEARLRQAVLAQFPAVNIGIHRGRSAEEGVNTVGVGVDLVLPLFSRNHGTIAVERATRSALRQEYQARLDRAVDDARMLRQADGELEAQLAALTPRLAFERETVRAVRGQLERGDASWGDLVRAASALQADEADEIDLSQSLQQARLALRFALGLPLVPVTP</sequence>
<gene>
    <name evidence="1" type="ORF">GALL_164280</name>
</gene>
<comment type="caution">
    <text evidence="1">The sequence shown here is derived from an EMBL/GenBank/DDBJ whole genome shotgun (WGS) entry which is preliminary data.</text>
</comment>
<evidence type="ECO:0000313" key="1">
    <source>
        <dbReference type="EMBL" id="OIR01527.1"/>
    </source>
</evidence>
<dbReference type="SUPFAM" id="SSF56954">
    <property type="entry name" value="Outer membrane efflux proteins (OEP)"/>
    <property type="match status" value="1"/>
</dbReference>
<dbReference type="Pfam" id="PF02321">
    <property type="entry name" value="OEP"/>
    <property type="match status" value="1"/>
</dbReference>
<reference evidence="1" key="1">
    <citation type="submission" date="2016-10" db="EMBL/GenBank/DDBJ databases">
        <title>Sequence of Gallionella enrichment culture.</title>
        <authorList>
            <person name="Poehlein A."/>
            <person name="Muehling M."/>
            <person name="Daniel R."/>
        </authorList>
    </citation>
    <scope>NUCLEOTIDE SEQUENCE</scope>
</reference>
<organism evidence="1">
    <name type="scientific">mine drainage metagenome</name>
    <dbReference type="NCBI Taxonomy" id="410659"/>
    <lineage>
        <taxon>unclassified sequences</taxon>
        <taxon>metagenomes</taxon>
        <taxon>ecological metagenomes</taxon>
    </lineage>
</organism>
<dbReference type="Gene3D" id="1.20.1600.10">
    <property type="entry name" value="Outer membrane efflux proteins (OEP)"/>
    <property type="match status" value="1"/>
</dbReference>
<dbReference type="InterPro" id="IPR010131">
    <property type="entry name" value="MdtP/NodT-like"/>
</dbReference>
<protein>
    <submittedName>
        <fullName evidence="1">Outer membrane efflux protein</fullName>
    </submittedName>
</protein>
<dbReference type="PANTHER" id="PTHR30203">
    <property type="entry name" value="OUTER MEMBRANE CATION EFFLUX PROTEIN"/>
    <property type="match status" value="1"/>
</dbReference>
<proteinExistence type="predicted"/>
<dbReference type="EMBL" id="MLJW01000083">
    <property type="protein sequence ID" value="OIR01527.1"/>
    <property type="molecule type" value="Genomic_DNA"/>
</dbReference>
<dbReference type="AlphaFoldDB" id="A0A1J5S015"/>
<dbReference type="InterPro" id="IPR003423">
    <property type="entry name" value="OMP_efflux"/>
</dbReference>
<dbReference type="GO" id="GO:0015562">
    <property type="term" value="F:efflux transmembrane transporter activity"/>
    <property type="evidence" value="ECO:0007669"/>
    <property type="project" value="InterPro"/>
</dbReference>
<name>A0A1J5S015_9ZZZZ</name>